<proteinExistence type="inferred from homology"/>
<evidence type="ECO:0000313" key="10">
    <source>
        <dbReference type="Proteomes" id="UP001460202"/>
    </source>
</evidence>
<sequence length="1028" mass="115349">MCALTIADASLARGGGNSTPYSGNSALASSEAQSALQSATREISGQIFDAQGTPLIGATVMIKGTSKGIHTDTDGKFTLTIPNTGKVVVLSISYVGMKTREIGITTQKTIKIKLESDTEIGEVVVTGYGVVQRREDLVGSAYQVSSKKLELMPVSRVDNLLDGMVPGMQVSKGFNNSDESMRARLTVRIRGDASLSASNEPLWVVDGAPIYTGGITGLSIGTEYTISPLSFMNPNDIESITVLKDASTTALYGADGANGVILITTKKGRMEKTNINVSFKYGIAFANESTRYKMLNASQYMEYAQEAWVNAGYPISAFPYQDSEYNSYSTTDTRWHELYLDTGQTFQVDLSASGGTKRMKNYISAGYYTEDMILKGNKQQRISLRSNSTYTFFKGLEATLILNGTYNINDTFPSTRNYYETLPIFSPYENDGHTYRLYNYYSRDSFYEYKPTQVKFHANDLPERDQNDNRQRALNASVNASLKWEPIKGLSATTQFVSNYIGTYEALYYARTNLSGYYANEPSGISRRSGVFNLNWASINRINFDREFGKHRIGVVAGIEFKHEEGRNLYVSGYDFINDQIKEIAYVPKANISGSSNTTYSRSLSYLGQASYAYDNRYYMTVNARRQGFSAFGEYSRWATYASIGVGWSIHNEKFFRSDIFDTLKIKASYGTSGNSRVDTSSAHGTYSLSSSYSYQGNIGALQSAVANPGLTWETTYMTNVGFSVGLYKRVMVDFEFYNNVTTDMLTESRVSSIISEDAVMRNVGKMRNRGYEITITSANIVHKDFSWQTELNIAHNQNKILTLFEGITKSFGERVWAEGRSKNEWCLIRWAGIDPADGKPMWYDKRGNVTKVYDYDNRVSDGRTPNPAVFGSMTNILRWKEFSLRFMLNYTIGGWQYTSLDRFTLNSGYDIIESNAPLEALDHWKKPGELAVGPRVVYKNDMKTTSYTDRFLHRMTNIRLQNVALTYHFPKQLCKKLRMEAMSVSLVGDNVYLWTPDQKRGENSYKTIMNSGYPMTTTYSANLSVTF</sequence>
<evidence type="ECO:0000256" key="5">
    <source>
        <dbReference type="ARBA" id="ARBA00023136"/>
    </source>
</evidence>
<dbReference type="PROSITE" id="PS52016">
    <property type="entry name" value="TONB_DEPENDENT_REC_3"/>
    <property type="match status" value="1"/>
</dbReference>
<dbReference type="InterPro" id="IPR036942">
    <property type="entry name" value="Beta-barrel_TonB_sf"/>
</dbReference>
<name>A0ABV1GWN9_9BACT</name>
<dbReference type="NCBIfam" id="TIGR04057">
    <property type="entry name" value="SusC_RagA_signa"/>
    <property type="match status" value="1"/>
</dbReference>
<gene>
    <name evidence="9" type="ORF">WMO46_07210</name>
</gene>
<dbReference type="InterPro" id="IPR023997">
    <property type="entry name" value="TonB-dep_OMP_SusC/RagA_CS"/>
</dbReference>
<keyword evidence="2 7" id="KW-0813">Transport</keyword>
<keyword evidence="10" id="KW-1185">Reference proteome</keyword>
<keyword evidence="4 7" id="KW-0812">Transmembrane</keyword>
<evidence type="ECO:0000256" key="1">
    <source>
        <dbReference type="ARBA" id="ARBA00004571"/>
    </source>
</evidence>
<dbReference type="Gene3D" id="2.40.170.20">
    <property type="entry name" value="TonB-dependent receptor, beta-barrel domain"/>
    <property type="match status" value="1"/>
</dbReference>
<feature type="domain" description="TonB-dependent receptor plug" evidence="8">
    <location>
        <begin position="135"/>
        <end position="260"/>
    </location>
</feature>
<keyword evidence="6 7" id="KW-0998">Cell outer membrane</keyword>
<dbReference type="InterPro" id="IPR037066">
    <property type="entry name" value="Plug_dom_sf"/>
</dbReference>
<dbReference type="InterPro" id="IPR023996">
    <property type="entry name" value="TonB-dep_OMP_SusC/RagA"/>
</dbReference>
<evidence type="ECO:0000313" key="9">
    <source>
        <dbReference type="EMBL" id="MEQ2544735.1"/>
    </source>
</evidence>
<reference evidence="9 10" key="1">
    <citation type="submission" date="2024-03" db="EMBL/GenBank/DDBJ databases">
        <title>Human intestinal bacterial collection.</title>
        <authorList>
            <person name="Pauvert C."/>
            <person name="Hitch T.C.A."/>
            <person name="Clavel T."/>
        </authorList>
    </citation>
    <scope>NUCLEOTIDE SEQUENCE [LARGE SCALE GENOMIC DNA]</scope>
    <source>
        <strain evidence="9 10">CLA-KB-H122</strain>
    </source>
</reference>
<protein>
    <submittedName>
        <fullName evidence="9">SusC/RagA family TonB-linked outer membrane protein</fullName>
    </submittedName>
</protein>
<dbReference type="Proteomes" id="UP001460202">
    <property type="component" value="Unassembled WGS sequence"/>
</dbReference>
<comment type="similarity">
    <text evidence="7">Belongs to the TonB-dependent receptor family.</text>
</comment>
<keyword evidence="3 7" id="KW-1134">Transmembrane beta strand</keyword>
<dbReference type="SUPFAM" id="SSF49464">
    <property type="entry name" value="Carboxypeptidase regulatory domain-like"/>
    <property type="match status" value="1"/>
</dbReference>
<dbReference type="NCBIfam" id="TIGR04056">
    <property type="entry name" value="OMP_RagA_SusC"/>
    <property type="match status" value="1"/>
</dbReference>
<evidence type="ECO:0000256" key="4">
    <source>
        <dbReference type="ARBA" id="ARBA00022692"/>
    </source>
</evidence>
<comment type="caution">
    <text evidence="9">The sequence shown here is derived from an EMBL/GenBank/DDBJ whole genome shotgun (WGS) entry which is preliminary data.</text>
</comment>
<dbReference type="Gene3D" id="2.60.40.1120">
    <property type="entry name" value="Carboxypeptidase-like, regulatory domain"/>
    <property type="match status" value="1"/>
</dbReference>
<evidence type="ECO:0000256" key="3">
    <source>
        <dbReference type="ARBA" id="ARBA00022452"/>
    </source>
</evidence>
<keyword evidence="5 7" id="KW-0472">Membrane</keyword>
<evidence type="ECO:0000256" key="6">
    <source>
        <dbReference type="ARBA" id="ARBA00023237"/>
    </source>
</evidence>
<dbReference type="RefSeq" id="WP_349094081.1">
    <property type="nucleotide sequence ID" value="NZ_JBBMFL010000006.1"/>
</dbReference>
<evidence type="ECO:0000256" key="2">
    <source>
        <dbReference type="ARBA" id="ARBA00022448"/>
    </source>
</evidence>
<accession>A0ABV1GWN9</accession>
<evidence type="ECO:0000256" key="7">
    <source>
        <dbReference type="PROSITE-ProRule" id="PRU01360"/>
    </source>
</evidence>
<dbReference type="Gene3D" id="2.170.130.10">
    <property type="entry name" value="TonB-dependent receptor, plug domain"/>
    <property type="match status" value="1"/>
</dbReference>
<evidence type="ECO:0000259" key="8">
    <source>
        <dbReference type="Pfam" id="PF07715"/>
    </source>
</evidence>
<dbReference type="InterPro" id="IPR012910">
    <property type="entry name" value="Plug_dom"/>
</dbReference>
<dbReference type="InterPro" id="IPR008969">
    <property type="entry name" value="CarboxyPept-like_regulatory"/>
</dbReference>
<dbReference type="SUPFAM" id="SSF56935">
    <property type="entry name" value="Porins"/>
    <property type="match status" value="1"/>
</dbReference>
<comment type="subcellular location">
    <subcellularLocation>
        <location evidence="1 7">Cell outer membrane</location>
        <topology evidence="1 7">Multi-pass membrane protein</topology>
    </subcellularLocation>
</comment>
<dbReference type="InterPro" id="IPR039426">
    <property type="entry name" value="TonB-dep_rcpt-like"/>
</dbReference>
<dbReference type="EMBL" id="JBBMFL010000006">
    <property type="protein sequence ID" value="MEQ2544735.1"/>
    <property type="molecule type" value="Genomic_DNA"/>
</dbReference>
<organism evidence="9 10">
    <name type="scientific">Alistipes intestinihominis</name>
    <dbReference type="NCBI Taxonomy" id="3133172"/>
    <lineage>
        <taxon>Bacteria</taxon>
        <taxon>Pseudomonadati</taxon>
        <taxon>Bacteroidota</taxon>
        <taxon>Bacteroidia</taxon>
        <taxon>Bacteroidales</taxon>
        <taxon>Rikenellaceae</taxon>
        <taxon>Alistipes</taxon>
    </lineage>
</organism>
<dbReference type="Pfam" id="PF07715">
    <property type="entry name" value="Plug"/>
    <property type="match status" value="1"/>
</dbReference>
<dbReference type="Pfam" id="PF13715">
    <property type="entry name" value="CarbopepD_reg_2"/>
    <property type="match status" value="1"/>
</dbReference>